<comment type="caution">
    <text evidence="1">The sequence shown here is derived from an EMBL/GenBank/DDBJ whole genome shotgun (WGS) entry which is preliminary data.</text>
</comment>
<dbReference type="Gene3D" id="3.40.30.10">
    <property type="entry name" value="Glutaredoxin"/>
    <property type="match status" value="1"/>
</dbReference>
<sequence length="203" mass="23562">MRELLLHSLKNSLSYPEYMELLEELVENKSTTGNLTKDRVNFTALNFKRVQRLNKTISLNPKQEEQFKYIENRQTWLVLLEPWCADGAQSIPVLNQIAEASENINLRIVLRDENPELMDHFLTEGTRSIPKLIILDEELDVMTTWGPRSSTATQMVIDHKKEFGRIDTNFKAKLQVWYNKDRGMSIINELADIVQNLEKGSLV</sequence>
<proteinExistence type="predicted"/>
<dbReference type="RefSeq" id="WP_108172017.1">
    <property type="nucleotide sequence ID" value="NZ_QBKQ01000002.1"/>
</dbReference>
<dbReference type="SUPFAM" id="SSF52833">
    <property type="entry name" value="Thioredoxin-like"/>
    <property type="match status" value="1"/>
</dbReference>
<evidence type="ECO:0000313" key="2">
    <source>
        <dbReference type="Proteomes" id="UP000244174"/>
    </source>
</evidence>
<evidence type="ECO:0000313" key="1">
    <source>
        <dbReference type="EMBL" id="PTX43605.1"/>
    </source>
</evidence>
<accession>A0A2T6AIF7</accession>
<dbReference type="Proteomes" id="UP000244174">
    <property type="component" value="Unassembled WGS sequence"/>
</dbReference>
<dbReference type="InterPro" id="IPR036249">
    <property type="entry name" value="Thioredoxin-like_sf"/>
</dbReference>
<dbReference type="OrthoDB" id="6120799at2"/>
<keyword evidence="2" id="KW-1185">Reference proteome</keyword>
<reference evidence="1 2" key="1">
    <citation type="submission" date="2018-04" db="EMBL/GenBank/DDBJ databases">
        <title>Genomic Encyclopedia of Archaeal and Bacterial Type Strains, Phase II (KMG-II): from individual species to whole genera.</title>
        <authorList>
            <person name="Goeker M."/>
        </authorList>
    </citation>
    <scope>NUCLEOTIDE SEQUENCE [LARGE SCALE GENOMIC DNA]</scope>
    <source>
        <strain evidence="1 2">DSM 23082</strain>
    </source>
</reference>
<dbReference type="GO" id="GO:0016853">
    <property type="term" value="F:isomerase activity"/>
    <property type="evidence" value="ECO:0007669"/>
    <property type="project" value="UniProtKB-KW"/>
</dbReference>
<gene>
    <name evidence="1" type="ORF">C8P64_2134</name>
</gene>
<keyword evidence="1" id="KW-0413">Isomerase</keyword>
<dbReference type="EMBL" id="QBKQ01000002">
    <property type="protein sequence ID" value="PTX43605.1"/>
    <property type="molecule type" value="Genomic_DNA"/>
</dbReference>
<dbReference type="Pfam" id="PF14595">
    <property type="entry name" value="Thioredoxin_9"/>
    <property type="match status" value="1"/>
</dbReference>
<name>A0A2T6AIF7_9FLAO</name>
<organism evidence="1 2">
    <name type="scientific">Christiangramia gaetbulicola</name>
    <dbReference type="NCBI Taxonomy" id="703340"/>
    <lineage>
        <taxon>Bacteria</taxon>
        <taxon>Pseudomonadati</taxon>
        <taxon>Bacteroidota</taxon>
        <taxon>Flavobacteriia</taxon>
        <taxon>Flavobacteriales</taxon>
        <taxon>Flavobacteriaceae</taxon>
        <taxon>Christiangramia</taxon>
    </lineage>
</organism>
<dbReference type="AlphaFoldDB" id="A0A2T6AIF7"/>
<protein>
    <submittedName>
        <fullName evidence="1">Thiol-disulfide isomerase/thioredoxin</fullName>
    </submittedName>
</protein>